<proteinExistence type="predicted"/>
<evidence type="ECO:0000256" key="3">
    <source>
        <dbReference type="ARBA" id="ARBA00023163"/>
    </source>
</evidence>
<evidence type="ECO:0000259" key="5">
    <source>
        <dbReference type="PROSITE" id="PS51078"/>
    </source>
</evidence>
<dbReference type="InterPro" id="IPR005471">
    <property type="entry name" value="Tscrpt_reg_IclR_N"/>
</dbReference>
<dbReference type="PROSITE" id="PS51077">
    <property type="entry name" value="HTH_ICLR"/>
    <property type="match status" value="1"/>
</dbReference>
<dbReference type="EMBL" id="QQTP01000025">
    <property type="protein sequence ID" value="RDJ19938.1"/>
    <property type="molecule type" value="Genomic_DNA"/>
</dbReference>
<feature type="domain" description="HTH iclR-type" evidence="4">
    <location>
        <begin position="23"/>
        <end position="85"/>
    </location>
</feature>
<gene>
    <name evidence="6" type="ORF">DWE98_27330</name>
</gene>
<dbReference type="PANTHER" id="PTHR30136">
    <property type="entry name" value="HELIX-TURN-HELIX TRANSCRIPTIONAL REGULATOR, ICLR FAMILY"/>
    <property type="match status" value="1"/>
</dbReference>
<dbReference type="InterPro" id="IPR050707">
    <property type="entry name" value="HTH_MetabolicPath_Reg"/>
</dbReference>
<dbReference type="OrthoDB" id="9807558at2"/>
<dbReference type="GO" id="GO:0045892">
    <property type="term" value="P:negative regulation of DNA-templated transcription"/>
    <property type="evidence" value="ECO:0007669"/>
    <property type="project" value="TreeGrafter"/>
</dbReference>
<dbReference type="Gene3D" id="1.10.10.10">
    <property type="entry name" value="Winged helix-like DNA-binding domain superfamily/Winged helix DNA-binding domain"/>
    <property type="match status" value="1"/>
</dbReference>
<protein>
    <submittedName>
        <fullName evidence="6">IclR family transcriptional regulator</fullName>
    </submittedName>
</protein>
<dbReference type="PANTHER" id="PTHR30136:SF33">
    <property type="entry name" value="TRANSCRIPTIONAL REGULATORY PROTEIN"/>
    <property type="match status" value="1"/>
</dbReference>
<name>A0A370KY85_9HYPH</name>
<dbReference type="InterPro" id="IPR014757">
    <property type="entry name" value="Tscrpt_reg_IclR_C"/>
</dbReference>
<dbReference type="Pfam" id="PF01614">
    <property type="entry name" value="IclR_C"/>
    <property type="match status" value="1"/>
</dbReference>
<evidence type="ECO:0000259" key="4">
    <source>
        <dbReference type="PROSITE" id="PS51077"/>
    </source>
</evidence>
<keyword evidence="1" id="KW-0805">Transcription regulation</keyword>
<evidence type="ECO:0000313" key="7">
    <source>
        <dbReference type="Proteomes" id="UP000255207"/>
    </source>
</evidence>
<dbReference type="GO" id="GO:0003677">
    <property type="term" value="F:DNA binding"/>
    <property type="evidence" value="ECO:0007669"/>
    <property type="project" value="UniProtKB-KW"/>
</dbReference>
<reference evidence="7" key="1">
    <citation type="submission" date="2018-07" db="EMBL/GenBank/DDBJ databases">
        <authorList>
            <person name="Safronova V.I."/>
            <person name="Chirak E.R."/>
            <person name="Sazanova A.L."/>
        </authorList>
    </citation>
    <scope>NUCLEOTIDE SEQUENCE [LARGE SCALE GENOMIC DNA]</scope>
    <source>
        <strain evidence="7">RCAM04685</strain>
    </source>
</reference>
<organism evidence="6 7">
    <name type="scientific">Bosea caraganae</name>
    <dbReference type="NCBI Taxonomy" id="2763117"/>
    <lineage>
        <taxon>Bacteria</taxon>
        <taxon>Pseudomonadati</taxon>
        <taxon>Pseudomonadota</taxon>
        <taxon>Alphaproteobacteria</taxon>
        <taxon>Hyphomicrobiales</taxon>
        <taxon>Boseaceae</taxon>
        <taxon>Bosea</taxon>
    </lineage>
</organism>
<dbReference type="Gene3D" id="3.30.450.40">
    <property type="match status" value="1"/>
</dbReference>
<dbReference type="GO" id="GO:0003700">
    <property type="term" value="F:DNA-binding transcription factor activity"/>
    <property type="evidence" value="ECO:0007669"/>
    <property type="project" value="TreeGrafter"/>
</dbReference>
<dbReference type="InterPro" id="IPR036388">
    <property type="entry name" value="WH-like_DNA-bd_sf"/>
</dbReference>
<dbReference type="InterPro" id="IPR029016">
    <property type="entry name" value="GAF-like_dom_sf"/>
</dbReference>
<evidence type="ECO:0000313" key="6">
    <source>
        <dbReference type="EMBL" id="RDJ19938.1"/>
    </source>
</evidence>
<keyword evidence="3" id="KW-0804">Transcription</keyword>
<dbReference type="SMART" id="SM00346">
    <property type="entry name" value="HTH_ICLR"/>
    <property type="match status" value="1"/>
</dbReference>
<evidence type="ECO:0000256" key="1">
    <source>
        <dbReference type="ARBA" id="ARBA00023015"/>
    </source>
</evidence>
<keyword evidence="7" id="KW-1185">Reference proteome</keyword>
<dbReference type="InterPro" id="IPR036390">
    <property type="entry name" value="WH_DNA-bd_sf"/>
</dbReference>
<sequence length="274" mass="29941">MEYYLHMARPRHPSITGDQSPVIAPLARGFDVLRAFQSGDPPLRNQDIARRTGIPPSSVSRITGSLVALGYLVHDANMQAYSLTPAVLSFGQAFLGGIPLRYQLRPGMRDLADRYAASVALGARSGREMIYVECSKGQSPVPFRFDVGSAMPIMRSAMGWGYLAGLDEATFIRTMDQIRIADQELWPKLVRKIEQAREDVRTRGFCVSIGAFESGVHTVGVPAFTRPGEGVYGLICGAPAYSLSEEQLVTEIGPRLVWLARSVRQQEPSEAAVG</sequence>
<dbReference type="PROSITE" id="PS51078">
    <property type="entry name" value="ICLR_ED"/>
    <property type="match status" value="1"/>
</dbReference>
<dbReference type="Proteomes" id="UP000255207">
    <property type="component" value="Unassembled WGS sequence"/>
</dbReference>
<evidence type="ECO:0000256" key="2">
    <source>
        <dbReference type="ARBA" id="ARBA00023125"/>
    </source>
</evidence>
<comment type="caution">
    <text evidence="6">The sequence shown here is derived from an EMBL/GenBank/DDBJ whole genome shotgun (WGS) entry which is preliminary data.</text>
</comment>
<keyword evidence="2" id="KW-0238">DNA-binding</keyword>
<dbReference type="RefSeq" id="WP_114832484.1">
    <property type="nucleotide sequence ID" value="NZ_QQTO01000030.1"/>
</dbReference>
<dbReference type="SUPFAM" id="SSF46785">
    <property type="entry name" value="Winged helix' DNA-binding domain"/>
    <property type="match status" value="1"/>
</dbReference>
<dbReference type="SUPFAM" id="SSF55781">
    <property type="entry name" value="GAF domain-like"/>
    <property type="match status" value="1"/>
</dbReference>
<dbReference type="AlphaFoldDB" id="A0A370KY85"/>
<dbReference type="Pfam" id="PF09339">
    <property type="entry name" value="HTH_IclR"/>
    <property type="match status" value="1"/>
</dbReference>
<accession>A0A370KY85</accession>
<feature type="domain" description="IclR-ED" evidence="5">
    <location>
        <begin position="86"/>
        <end position="269"/>
    </location>
</feature>